<protein>
    <submittedName>
        <fullName evidence="1">Uncharacterized protein</fullName>
    </submittedName>
</protein>
<dbReference type="EMBL" id="NBNE01019912">
    <property type="protein sequence ID" value="OWY91576.1"/>
    <property type="molecule type" value="Genomic_DNA"/>
</dbReference>
<reference evidence="2" key="1">
    <citation type="submission" date="2017-03" db="EMBL/GenBank/DDBJ databases">
        <title>Phytopthora megakarya and P. palmivora, two closely related causual agents of cacao black pod achieved similar genome size and gene model numbers by different mechanisms.</title>
        <authorList>
            <person name="Ali S."/>
            <person name="Shao J."/>
            <person name="Larry D.J."/>
            <person name="Kronmiller B."/>
            <person name="Shen D."/>
            <person name="Strem M.D."/>
            <person name="Melnick R.L."/>
            <person name="Guiltinan M.J."/>
            <person name="Tyler B.M."/>
            <person name="Meinhardt L.W."/>
            <person name="Bailey B.A."/>
        </authorList>
    </citation>
    <scope>NUCLEOTIDE SEQUENCE [LARGE SCALE GENOMIC DNA]</scope>
    <source>
        <strain evidence="2">zdho120</strain>
    </source>
</reference>
<organism evidence="1 2">
    <name type="scientific">Phytophthora megakarya</name>
    <dbReference type="NCBI Taxonomy" id="4795"/>
    <lineage>
        <taxon>Eukaryota</taxon>
        <taxon>Sar</taxon>
        <taxon>Stramenopiles</taxon>
        <taxon>Oomycota</taxon>
        <taxon>Peronosporomycetes</taxon>
        <taxon>Peronosporales</taxon>
        <taxon>Peronosporaceae</taxon>
        <taxon>Phytophthora</taxon>
    </lineage>
</organism>
<evidence type="ECO:0000313" key="2">
    <source>
        <dbReference type="Proteomes" id="UP000198211"/>
    </source>
</evidence>
<accession>A0A225UG73</accession>
<proteinExistence type="predicted"/>
<dbReference type="OrthoDB" id="117697at2759"/>
<dbReference type="Proteomes" id="UP000198211">
    <property type="component" value="Unassembled WGS sequence"/>
</dbReference>
<keyword evidence="2" id="KW-1185">Reference proteome</keyword>
<sequence>MLEELFLKKFVAYTPVKESWMNKKTFRCVGTAYVVGRVVRRIKRPTGGRILQVLWLDTQVENAVTNLSVATVQHGIDNYEALRRLPNHPA</sequence>
<comment type="caution">
    <text evidence="1">The sequence shown here is derived from an EMBL/GenBank/DDBJ whole genome shotgun (WGS) entry which is preliminary data.</text>
</comment>
<dbReference type="AlphaFoldDB" id="A0A225UG73"/>
<name>A0A225UG73_9STRA</name>
<evidence type="ECO:0000313" key="1">
    <source>
        <dbReference type="EMBL" id="OWY91576.1"/>
    </source>
</evidence>
<gene>
    <name evidence="1" type="ORF">PHMEG_00039785</name>
</gene>